<dbReference type="InterPro" id="IPR033904">
    <property type="entry name" value="Trans_IPPS_HH"/>
</dbReference>
<dbReference type="SFLD" id="SFLDG01212">
    <property type="entry name" value="Phytoene_synthase_like"/>
    <property type="match status" value="1"/>
</dbReference>
<dbReference type="Gene3D" id="1.10.600.10">
    <property type="entry name" value="Farnesyl Diphosphate Synthase"/>
    <property type="match status" value="1"/>
</dbReference>
<evidence type="ECO:0000313" key="5">
    <source>
        <dbReference type="EMBL" id="MFD1632297.1"/>
    </source>
</evidence>
<evidence type="ECO:0000256" key="4">
    <source>
        <dbReference type="SAM" id="MobiDB-lite"/>
    </source>
</evidence>
<dbReference type="SFLD" id="SFLDG01018">
    <property type="entry name" value="Squalene/Phytoene_Synthase_Lik"/>
    <property type="match status" value="1"/>
</dbReference>
<reference evidence="5 6" key="1">
    <citation type="journal article" date="2019" name="Int. J. Syst. Evol. Microbiol.">
        <title>The Global Catalogue of Microorganisms (GCM) 10K type strain sequencing project: providing services to taxonomists for standard genome sequencing and annotation.</title>
        <authorList>
            <consortium name="The Broad Institute Genomics Platform"/>
            <consortium name="The Broad Institute Genome Sequencing Center for Infectious Disease"/>
            <person name="Wu L."/>
            <person name="Ma J."/>
        </authorList>
    </citation>
    <scope>NUCLEOTIDE SEQUENCE [LARGE SCALE GENOMIC DNA]</scope>
    <source>
        <strain evidence="5 6">CGMCC 1.10594</strain>
    </source>
</reference>
<gene>
    <name evidence="5" type="ORF">ACFSBJ_00850</name>
</gene>
<dbReference type="PROSITE" id="PS01045">
    <property type="entry name" value="SQUALEN_PHYTOEN_SYN_2"/>
    <property type="match status" value="1"/>
</dbReference>
<dbReference type="EMBL" id="JBHUDL010000004">
    <property type="protein sequence ID" value="MFD1632297.1"/>
    <property type="molecule type" value="Genomic_DNA"/>
</dbReference>
<dbReference type="SFLD" id="SFLDS00005">
    <property type="entry name" value="Isoprenoid_Synthase_Type_I"/>
    <property type="match status" value="1"/>
</dbReference>
<dbReference type="InterPro" id="IPR019845">
    <property type="entry name" value="Squalene/phytoene_synthase_CS"/>
</dbReference>
<evidence type="ECO:0000256" key="2">
    <source>
        <dbReference type="ARBA" id="ARBA00022679"/>
    </source>
</evidence>
<sequence length="324" mass="36728">MTDIESIRRSKAVQRHTGLTFHLATRLLPERVRHPTYVMYAFFRTADEVVDAADPGPPAEQRRELERMRAAALGERETDDPVLAAVADLRARHDLDREDVDTFIDAMLMDIEKVRYDTFAELETYLRGSSVAVGHMMLDVMDPAEAEQARPQAAALGEAFQLTNFLRDVREDVRDHDRIYLPEATLRTHGSSHADIEALDPTDGVRAAIRAELRRTEQRYHRGVDGIRYLPPDCRFPVLAAAVMYADQHRLIREQGCDTLSARPSLTVRRRLSLVARAWLRWQFESDPLRVFYQVTNLDPPTDVDAGTADAVGRESIHDPSGSD</sequence>
<feature type="region of interest" description="Disordered" evidence="4">
    <location>
        <begin position="303"/>
        <end position="324"/>
    </location>
</feature>
<dbReference type="InterPro" id="IPR044843">
    <property type="entry name" value="Trans_IPPS_bact-type"/>
</dbReference>
<dbReference type="CDD" id="cd00683">
    <property type="entry name" value="Trans_IPPS_HH"/>
    <property type="match status" value="1"/>
</dbReference>
<dbReference type="GO" id="GO:0016765">
    <property type="term" value="F:transferase activity, transferring alkyl or aryl (other than methyl) groups"/>
    <property type="evidence" value="ECO:0007669"/>
    <property type="project" value="UniProtKB-ARBA"/>
</dbReference>
<dbReference type="PANTHER" id="PTHR31480">
    <property type="entry name" value="BIFUNCTIONAL LYCOPENE CYCLASE/PHYTOENE SYNTHASE"/>
    <property type="match status" value="1"/>
</dbReference>
<organism evidence="5 6">
    <name type="scientific">Haloplanus ruber</name>
    <dbReference type="NCBI Taxonomy" id="869892"/>
    <lineage>
        <taxon>Archaea</taxon>
        <taxon>Methanobacteriati</taxon>
        <taxon>Methanobacteriota</taxon>
        <taxon>Stenosarchaea group</taxon>
        <taxon>Halobacteria</taxon>
        <taxon>Halobacteriales</taxon>
        <taxon>Haloferacaceae</taxon>
        <taxon>Haloplanus</taxon>
    </lineage>
</organism>
<dbReference type="AlphaFoldDB" id="A0ABD6CSR5"/>
<dbReference type="GO" id="GO:0016117">
    <property type="term" value="P:carotenoid biosynthetic process"/>
    <property type="evidence" value="ECO:0007669"/>
    <property type="project" value="UniProtKB-KW"/>
</dbReference>
<protein>
    <submittedName>
        <fullName evidence="5">Phytoene/squalene synthase family protein</fullName>
    </submittedName>
</protein>
<keyword evidence="2" id="KW-0808">Transferase</keyword>
<dbReference type="FunFam" id="1.10.600.10:FF:000020">
    <property type="entry name" value="Phytoene synthase"/>
    <property type="match status" value="1"/>
</dbReference>
<keyword evidence="6" id="KW-1185">Reference proteome</keyword>
<dbReference type="Pfam" id="PF00494">
    <property type="entry name" value="SQS_PSY"/>
    <property type="match status" value="1"/>
</dbReference>
<dbReference type="RefSeq" id="WP_256406402.1">
    <property type="nucleotide sequence ID" value="NZ_CP187151.1"/>
</dbReference>
<dbReference type="InterPro" id="IPR008949">
    <property type="entry name" value="Isoprenoid_synthase_dom_sf"/>
</dbReference>
<comment type="caution">
    <text evidence="5">The sequence shown here is derived from an EMBL/GenBank/DDBJ whole genome shotgun (WGS) entry which is preliminary data.</text>
</comment>
<dbReference type="InterPro" id="IPR002060">
    <property type="entry name" value="Squ/phyt_synthse"/>
</dbReference>
<evidence type="ECO:0000256" key="3">
    <source>
        <dbReference type="ARBA" id="ARBA00022746"/>
    </source>
</evidence>
<evidence type="ECO:0000256" key="1">
    <source>
        <dbReference type="ARBA" id="ARBA00004684"/>
    </source>
</evidence>
<dbReference type="SUPFAM" id="SSF48576">
    <property type="entry name" value="Terpenoid synthases"/>
    <property type="match status" value="1"/>
</dbReference>
<keyword evidence="3" id="KW-0125">Carotenoid biosynthesis</keyword>
<name>A0ABD6CSR5_9EURY</name>
<comment type="pathway">
    <text evidence="1">Carotenoid biosynthesis; phytoene biosynthesis.</text>
</comment>
<dbReference type="Proteomes" id="UP001597075">
    <property type="component" value="Unassembled WGS sequence"/>
</dbReference>
<proteinExistence type="predicted"/>
<accession>A0ABD6CSR5</accession>
<evidence type="ECO:0000313" key="6">
    <source>
        <dbReference type="Proteomes" id="UP001597075"/>
    </source>
</evidence>